<organism evidence="2 3">
    <name type="scientific">Candidatus Scatousia excrementipullorum</name>
    <dbReference type="NCBI Taxonomy" id="2840936"/>
    <lineage>
        <taxon>Bacteria</taxon>
        <taxon>Candidatus Scatousia</taxon>
    </lineage>
</organism>
<evidence type="ECO:0000313" key="2">
    <source>
        <dbReference type="EMBL" id="MBO8429774.1"/>
    </source>
</evidence>
<dbReference type="AlphaFoldDB" id="A0A9D9DL51"/>
<dbReference type="Gene3D" id="1.10.530.10">
    <property type="match status" value="1"/>
</dbReference>
<gene>
    <name evidence="2" type="ORF">IAC76_00135</name>
</gene>
<dbReference type="EMBL" id="JADIND010000003">
    <property type="protein sequence ID" value="MBO8429774.1"/>
    <property type="molecule type" value="Genomic_DNA"/>
</dbReference>
<name>A0A9D9DL51_9BACT</name>
<protein>
    <submittedName>
        <fullName evidence="2">Transglycosylase SLT domain-containing protein</fullName>
    </submittedName>
</protein>
<evidence type="ECO:0000313" key="3">
    <source>
        <dbReference type="Proteomes" id="UP000823632"/>
    </source>
</evidence>
<proteinExistence type="predicted"/>
<dbReference type="Pfam" id="PF01464">
    <property type="entry name" value="SLT"/>
    <property type="match status" value="1"/>
</dbReference>
<dbReference type="SUPFAM" id="SSF53955">
    <property type="entry name" value="Lysozyme-like"/>
    <property type="match status" value="1"/>
</dbReference>
<dbReference type="Proteomes" id="UP000823632">
    <property type="component" value="Unassembled WGS sequence"/>
</dbReference>
<dbReference type="InterPro" id="IPR023346">
    <property type="entry name" value="Lysozyme-like_dom_sf"/>
</dbReference>
<feature type="domain" description="Transglycosylase SLT" evidence="1">
    <location>
        <begin position="174"/>
        <end position="225"/>
    </location>
</feature>
<reference evidence="2" key="1">
    <citation type="submission" date="2020-10" db="EMBL/GenBank/DDBJ databases">
        <authorList>
            <person name="Gilroy R."/>
        </authorList>
    </citation>
    <scope>NUCLEOTIDE SEQUENCE</scope>
    <source>
        <strain evidence="2">10192</strain>
    </source>
</reference>
<dbReference type="InterPro" id="IPR018247">
    <property type="entry name" value="EF_Hand_1_Ca_BS"/>
</dbReference>
<comment type="caution">
    <text evidence="2">The sequence shown here is derived from an EMBL/GenBank/DDBJ whole genome shotgun (WGS) entry which is preliminary data.</text>
</comment>
<evidence type="ECO:0000259" key="1">
    <source>
        <dbReference type="Pfam" id="PF01464"/>
    </source>
</evidence>
<accession>A0A9D9DL51</accession>
<sequence>MYDFAALNFNTNYMPVNPFFGSAMSYGNMFQNPFIGGFNYGGDIASLGMYSILNCAPYSSNMGMPYFLPFNYLTNWGSTGLPVFPSISNAYNTFPYNYSSWTMPPQMNYAKPKFKFSVPKYNPSSSSFGSYTCPSVSALRSSSAGSAGKSSVRTQSVSRTSVSGLSGDFVNKVKQIAQRLNCSYDDLLAVMNSESGLNPRAVNSSSGASGLIQFTSVAVQEMNRVYGMNLSLEKIRNMSALEQLDLVEKYFKMTKSRAFSSNARLSAADLYSLCYLPGRATRDVLTHQGENYYDRGLDVNGDGKITKSDLAQRIDRKRVSLVA</sequence>
<dbReference type="PROSITE" id="PS00018">
    <property type="entry name" value="EF_HAND_1"/>
    <property type="match status" value="1"/>
</dbReference>
<reference evidence="2" key="2">
    <citation type="journal article" date="2021" name="PeerJ">
        <title>Extensive microbial diversity within the chicken gut microbiome revealed by metagenomics and culture.</title>
        <authorList>
            <person name="Gilroy R."/>
            <person name="Ravi A."/>
            <person name="Getino M."/>
            <person name="Pursley I."/>
            <person name="Horton D.L."/>
            <person name="Alikhan N.F."/>
            <person name="Baker D."/>
            <person name="Gharbi K."/>
            <person name="Hall N."/>
            <person name="Watson M."/>
            <person name="Adriaenssens E.M."/>
            <person name="Foster-Nyarko E."/>
            <person name="Jarju S."/>
            <person name="Secka A."/>
            <person name="Antonio M."/>
            <person name="Oren A."/>
            <person name="Chaudhuri R.R."/>
            <person name="La Ragione R."/>
            <person name="Hildebrand F."/>
            <person name="Pallen M.J."/>
        </authorList>
    </citation>
    <scope>NUCLEOTIDE SEQUENCE</scope>
    <source>
        <strain evidence="2">10192</strain>
    </source>
</reference>
<dbReference type="InterPro" id="IPR008258">
    <property type="entry name" value="Transglycosylase_SLT_dom_1"/>
</dbReference>